<dbReference type="Gene3D" id="3.90.190.20">
    <property type="entry name" value="Mur ligase, C-terminal domain"/>
    <property type="match status" value="1"/>
</dbReference>
<evidence type="ECO:0000313" key="2">
    <source>
        <dbReference type="Proteomes" id="UP000249066"/>
    </source>
</evidence>
<dbReference type="InterPro" id="IPR036615">
    <property type="entry name" value="Mur_ligase_C_dom_sf"/>
</dbReference>
<evidence type="ECO:0000313" key="1">
    <source>
        <dbReference type="EMBL" id="PZO87323.1"/>
    </source>
</evidence>
<name>A0A2W4ZYG9_9SPHN</name>
<reference evidence="1 2" key="1">
    <citation type="submission" date="2017-08" db="EMBL/GenBank/DDBJ databases">
        <title>Infants hospitalized years apart are colonized by the same room-sourced microbial strains.</title>
        <authorList>
            <person name="Brooks B."/>
            <person name="Olm M.R."/>
            <person name="Firek B.A."/>
            <person name="Baker R."/>
            <person name="Thomas B.C."/>
            <person name="Morowitz M.J."/>
            <person name="Banfield J.F."/>
        </authorList>
    </citation>
    <scope>NUCLEOTIDE SEQUENCE [LARGE SCALE GENOMIC DNA]</scope>
    <source>
        <strain evidence="1">S2_018_000_R2_101</strain>
    </source>
</reference>
<dbReference type="EC" id="6.3.2.8" evidence="1"/>
<comment type="caution">
    <text evidence="1">The sequence shown here is derived from an EMBL/GenBank/DDBJ whole genome shotgun (WGS) entry which is preliminary data.</text>
</comment>
<organism evidence="1 2">
    <name type="scientific">Sphingomonas sanxanigenens</name>
    <dbReference type="NCBI Taxonomy" id="397260"/>
    <lineage>
        <taxon>Bacteria</taxon>
        <taxon>Pseudomonadati</taxon>
        <taxon>Pseudomonadota</taxon>
        <taxon>Alphaproteobacteria</taxon>
        <taxon>Sphingomonadales</taxon>
        <taxon>Sphingomonadaceae</taxon>
        <taxon>Sphingomonas</taxon>
    </lineage>
</organism>
<keyword evidence="1" id="KW-0436">Ligase</keyword>
<sequence>AAGEAPIEGVDAEALAAGLRRRGHRAAATVADARALAAELAGVVRADDLVVCLGAGDITKWAAGLADAISEARG</sequence>
<dbReference type="Proteomes" id="UP000249066">
    <property type="component" value="Unassembled WGS sequence"/>
</dbReference>
<dbReference type="EMBL" id="QFNN01000137">
    <property type="protein sequence ID" value="PZO87323.1"/>
    <property type="molecule type" value="Genomic_DNA"/>
</dbReference>
<accession>A0A2W4ZYG9</accession>
<protein>
    <submittedName>
        <fullName evidence="1">UDP-N-acetylmuramate--L-alanine ligase</fullName>
        <ecNumber evidence="1">6.3.2.8</ecNumber>
    </submittedName>
</protein>
<dbReference type="SUPFAM" id="SSF53244">
    <property type="entry name" value="MurD-like peptide ligases, peptide-binding domain"/>
    <property type="match status" value="1"/>
</dbReference>
<proteinExistence type="predicted"/>
<feature type="non-terminal residue" evidence="1">
    <location>
        <position position="1"/>
    </location>
</feature>
<dbReference type="AlphaFoldDB" id="A0A2W4ZYG9"/>
<gene>
    <name evidence="1" type="primary">murC</name>
    <name evidence="1" type="ORF">DI623_14950</name>
</gene>
<dbReference type="GO" id="GO:0008763">
    <property type="term" value="F:UDP-N-acetylmuramate-L-alanine ligase activity"/>
    <property type="evidence" value="ECO:0007669"/>
    <property type="project" value="UniProtKB-EC"/>
</dbReference>